<accession>A0A1M6XRK3</accession>
<dbReference type="EMBL" id="FRAH01000065">
    <property type="protein sequence ID" value="SHL08546.1"/>
    <property type="molecule type" value="Genomic_DNA"/>
</dbReference>
<dbReference type="Proteomes" id="UP000183975">
    <property type="component" value="Unassembled WGS sequence"/>
</dbReference>
<gene>
    <name evidence="9" type="ORF">SAMN02745138_02847</name>
</gene>
<keyword evidence="5" id="KW-0233">DNA recombination</keyword>
<protein>
    <submittedName>
        <fullName evidence="9">Site-specific recombinase XerD</fullName>
    </submittedName>
</protein>
<dbReference type="InterPro" id="IPR010998">
    <property type="entry name" value="Integrase_recombinase_N"/>
</dbReference>
<keyword evidence="10" id="KW-1185">Reference proteome</keyword>
<evidence type="ECO:0000259" key="8">
    <source>
        <dbReference type="PROSITE" id="PS51900"/>
    </source>
</evidence>
<dbReference type="InterPro" id="IPR050090">
    <property type="entry name" value="Tyrosine_recombinase_XerCD"/>
</dbReference>
<dbReference type="InterPro" id="IPR004107">
    <property type="entry name" value="Integrase_SAM-like_N"/>
</dbReference>
<dbReference type="InterPro" id="IPR002104">
    <property type="entry name" value="Integrase_catalytic"/>
</dbReference>
<dbReference type="GO" id="GO:0015074">
    <property type="term" value="P:DNA integration"/>
    <property type="evidence" value="ECO:0007669"/>
    <property type="project" value="UniProtKB-KW"/>
</dbReference>
<feature type="domain" description="Tyr recombinase" evidence="7">
    <location>
        <begin position="101"/>
        <end position="275"/>
    </location>
</feature>
<proteinExistence type="inferred from homology"/>
<organism evidence="9 10">
    <name type="scientific">Anaerotignum lactatifermentans DSM 14214</name>
    <dbReference type="NCBI Taxonomy" id="1121323"/>
    <lineage>
        <taxon>Bacteria</taxon>
        <taxon>Bacillati</taxon>
        <taxon>Bacillota</taxon>
        <taxon>Clostridia</taxon>
        <taxon>Lachnospirales</taxon>
        <taxon>Anaerotignaceae</taxon>
        <taxon>Anaerotignum</taxon>
    </lineage>
</organism>
<dbReference type="PROSITE" id="PS51900">
    <property type="entry name" value="CB"/>
    <property type="match status" value="1"/>
</dbReference>
<dbReference type="InterPro" id="IPR044068">
    <property type="entry name" value="CB"/>
</dbReference>
<evidence type="ECO:0000256" key="5">
    <source>
        <dbReference type="ARBA" id="ARBA00023172"/>
    </source>
</evidence>
<name>A0A1M6XRK3_9FIRM</name>
<evidence type="ECO:0000256" key="2">
    <source>
        <dbReference type="ARBA" id="ARBA00008857"/>
    </source>
</evidence>
<evidence type="ECO:0000256" key="3">
    <source>
        <dbReference type="ARBA" id="ARBA00022908"/>
    </source>
</evidence>
<keyword evidence="3" id="KW-0229">DNA integration</keyword>
<dbReference type="InterPro" id="IPR011010">
    <property type="entry name" value="DNA_brk_join_enz"/>
</dbReference>
<comment type="similarity">
    <text evidence="2">Belongs to the 'phage' integrase family.</text>
</comment>
<sequence>MKELVVTKAAITSYLQFLKIQEKSKGTLEKYQRELLDLEKYLKGKKVTKEDLLVWKEDLEKRYSPAGVNGRLVAANGFFSYSGRYDLRLKLLKIQKEIFISEEKELTRAEYGRLVRTAEKKGKERLSLLIQTICSTGIRVSELEFITVAAVKRGRAEVNCKGKRRVIFLPARLQKKLKAYAAKKGITEGVIFASKSGRPLHRGNIWAEMKKLCKDAEVSPEKVFPHNLRHLFARIFYSLDKDIAKLADMLGHSHIETTRIYIMESGRIHRQKLERMRLVL</sequence>
<reference evidence="9 10" key="1">
    <citation type="submission" date="2016-11" db="EMBL/GenBank/DDBJ databases">
        <authorList>
            <person name="Jaros S."/>
            <person name="Januszkiewicz K."/>
            <person name="Wedrychowicz H."/>
        </authorList>
    </citation>
    <scope>NUCLEOTIDE SEQUENCE [LARGE SCALE GENOMIC DNA]</scope>
    <source>
        <strain evidence="9 10">DSM 14214</strain>
    </source>
</reference>
<comment type="function">
    <text evidence="1">Site-specific tyrosine recombinase, which acts by catalyzing the cutting and rejoining of the recombining DNA molecules.</text>
</comment>
<dbReference type="PANTHER" id="PTHR30349">
    <property type="entry name" value="PHAGE INTEGRASE-RELATED"/>
    <property type="match status" value="1"/>
</dbReference>
<dbReference type="GO" id="GO:0003677">
    <property type="term" value="F:DNA binding"/>
    <property type="evidence" value="ECO:0007669"/>
    <property type="project" value="UniProtKB-UniRule"/>
</dbReference>
<dbReference type="RefSeq" id="WP_072852875.1">
    <property type="nucleotide sequence ID" value="NZ_FRAH01000065.1"/>
</dbReference>
<dbReference type="Pfam" id="PF00589">
    <property type="entry name" value="Phage_integrase"/>
    <property type="match status" value="1"/>
</dbReference>
<dbReference type="InterPro" id="IPR013762">
    <property type="entry name" value="Integrase-like_cat_sf"/>
</dbReference>
<dbReference type="PROSITE" id="PS51898">
    <property type="entry name" value="TYR_RECOMBINASE"/>
    <property type="match status" value="1"/>
</dbReference>
<dbReference type="PANTHER" id="PTHR30349:SF89">
    <property type="entry name" value="INTEGRASE_RECOMBINASE"/>
    <property type="match status" value="1"/>
</dbReference>
<dbReference type="SUPFAM" id="SSF56349">
    <property type="entry name" value="DNA breaking-rejoining enzymes"/>
    <property type="match status" value="1"/>
</dbReference>
<evidence type="ECO:0000256" key="6">
    <source>
        <dbReference type="PROSITE-ProRule" id="PRU01248"/>
    </source>
</evidence>
<keyword evidence="4 6" id="KW-0238">DNA-binding</keyword>
<dbReference type="Gene3D" id="1.10.150.130">
    <property type="match status" value="1"/>
</dbReference>
<dbReference type="Pfam" id="PF02899">
    <property type="entry name" value="Phage_int_SAM_1"/>
    <property type="match status" value="1"/>
</dbReference>
<feature type="domain" description="Core-binding (CB)" evidence="8">
    <location>
        <begin position="5"/>
        <end position="83"/>
    </location>
</feature>
<dbReference type="OrthoDB" id="9801717at2"/>
<evidence type="ECO:0000259" key="7">
    <source>
        <dbReference type="PROSITE" id="PS51898"/>
    </source>
</evidence>
<dbReference type="GO" id="GO:0006310">
    <property type="term" value="P:DNA recombination"/>
    <property type="evidence" value="ECO:0007669"/>
    <property type="project" value="UniProtKB-KW"/>
</dbReference>
<evidence type="ECO:0000313" key="10">
    <source>
        <dbReference type="Proteomes" id="UP000183975"/>
    </source>
</evidence>
<evidence type="ECO:0000256" key="1">
    <source>
        <dbReference type="ARBA" id="ARBA00003283"/>
    </source>
</evidence>
<evidence type="ECO:0000256" key="4">
    <source>
        <dbReference type="ARBA" id="ARBA00023125"/>
    </source>
</evidence>
<dbReference type="AlphaFoldDB" id="A0A1M6XRK3"/>
<dbReference type="Gene3D" id="1.10.443.10">
    <property type="entry name" value="Intergrase catalytic core"/>
    <property type="match status" value="1"/>
</dbReference>
<evidence type="ECO:0000313" key="9">
    <source>
        <dbReference type="EMBL" id="SHL08546.1"/>
    </source>
</evidence>